<comment type="caution">
    <text evidence="1">The sequence shown here is derived from an EMBL/GenBank/DDBJ whole genome shotgun (WGS) entry which is preliminary data.</text>
</comment>
<name>A0A0H1BIP5_9EURO</name>
<protein>
    <submittedName>
        <fullName evidence="1">Uncharacterized protein</fullName>
    </submittedName>
</protein>
<dbReference type="AlphaFoldDB" id="A0A0H1BIP5"/>
<proteinExistence type="predicted"/>
<keyword evidence="2" id="KW-1185">Reference proteome</keyword>
<sequence>MPFSLVSRYRQPDSCGDPSWGGVHIFQAIPPSPLPSEIQRLPLRHRNTQATLSGPD</sequence>
<evidence type="ECO:0000313" key="2">
    <source>
        <dbReference type="Proteomes" id="UP000053573"/>
    </source>
</evidence>
<dbReference type="EMBL" id="LDEV01001582">
    <property type="protein sequence ID" value="KLJ11369.1"/>
    <property type="molecule type" value="Genomic_DNA"/>
</dbReference>
<gene>
    <name evidence="1" type="ORF">EMPG_13366</name>
</gene>
<reference evidence="2" key="1">
    <citation type="journal article" date="2015" name="PLoS Genet.">
        <title>The dynamic genome and transcriptome of the human fungal pathogen Blastomyces and close relative Emmonsia.</title>
        <authorList>
            <person name="Munoz J.F."/>
            <person name="Gauthier G.M."/>
            <person name="Desjardins C.A."/>
            <person name="Gallo J.E."/>
            <person name="Holder J."/>
            <person name="Sullivan T.D."/>
            <person name="Marty A.J."/>
            <person name="Carmen J.C."/>
            <person name="Chen Z."/>
            <person name="Ding L."/>
            <person name="Gujja S."/>
            <person name="Magrini V."/>
            <person name="Misas E."/>
            <person name="Mitreva M."/>
            <person name="Priest M."/>
            <person name="Saif S."/>
            <person name="Whiston E.A."/>
            <person name="Young S."/>
            <person name="Zeng Q."/>
            <person name="Goldman W.E."/>
            <person name="Mardis E.R."/>
            <person name="Taylor J.W."/>
            <person name="McEwen J.G."/>
            <person name="Clay O.K."/>
            <person name="Klein B.S."/>
            <person name="Cuomo C.A."/>
        </authorList>
    </citation>
    <scope>NUCLEOTIDE SEQUENCE [LARGE SCALE GENOMIC DNA]</scope>
    <source>
        <strain evidence="2">UAMH 139</strain>
    </source>
</reference>
<organism evidence="1 2">
    <name type="scientific">Blastomyces silverae</name>
    <dbReference type="NCBI Taxonomy" id="2060906"/>
    <lineage>
        <taxon>Eukaryota</taxon>
        <taxon>Fungi</taxon>
        <taxon>Dikarya</taxon>
        <taxon>Ascomycota</taxon>
        <taxon>Pezizomycotina</taxon>
        <taxon>Eurotiomycetes</taxon>
        <taxon>Eurotiomycetidae</taxon>
        <taxon>Onygenales</taxon>
        <taxon>Ajellomycetaceae</taxon>
        <taxon>Blastomyces</taxon>
    </lineage>
</organism>
<evidence type="ECO:0000313" key="1">
    <source>
        <dbReference type="EMBL" id="KLJ11369.1"/>
    </source>
</evidence>
<dbReference type="Proteomes" id="UP000053573">
    <property type="component" value="Unassembled WGS sequence"/>
</dbReference>
<accession>A0A0H1BIP5</accession>